<feature type="compositionally biased region" description="Low complexity" evidence="2">
    <location>
        <begin position="1"/>
        <end position="17"/>
    </location>
</feature>
<dbReference type="STRING" id="196109.A0A136IJV9"/>
<dbReference type="InterPro" id="IPR036864">
    <property type="entry name" value="Zn2-C6_fun-type_DNA-bd_sf"/>
</dbReference>
<dbReference type="OrthoDB" id="426882at2759"/>
<dbReference type="SMART" id="SM00066">
    <property type="entry name" value="GAL4"/>
    <property type="match status" value="1"/>
</dbReference>
<dbReference type="InterPro" id="IPR053187">
    <property type="entry name" value="Notoamide_regulator"/>
</dbReference>
<protein>
    <recommendedName>
        <fullName evidence="3">Zn(2)-C6 fungal-type domain-containing protein</fullName>
    </recommendedName>
</protein>
<dbReference type="Gene3D" id="4.10.240.10">
    <property type="entry name" value="Zn(2)-C6 fungal-type DNA-binding domain"/>
    <property type="match status" value="1"/>
</dbReference>
<reference evidence="5" key="1">
    <citation type="submission" date="2016-02" db="EMBL/GenBank/DDBJ databases">
        <title>Draft genome sequence of Microdochium bolleyi, a fungal endophyte of beachgrass.</title>
        <authorList>
            <consortium name="DOE Joint Genome Institute"/>
            <person name="David A.S."/>
            <person name="May G."/>
            <person name="Haridas S."/>
            <person name="Lim J."/>
            <person name="Wang M."/>
            <person name="Labutti K."/>
            <person name="Lipzen A."/>
            <person name="Barry K."/>
            <person name="Grigoriev I.V."/>
        </authorList>
    </citation>
    <scope>NUCLEOTIDE SEQUENCE [LARGE SCALE GENOMIC DNA]</scope>
    <source>
        <strain evidence="5">J235TASD1</strain>
    </source>
</reference>
<keyword evidence="5" id="KW-1185">Reference proteome</keyword>
<gene>
    <name evidence="4" type="ORF">Micbo1qcDRAFT_180969</name>
</gene>
<organism evidence="4 5">
    <name type="scientific">Microdochium bolleyi</name>
    <dbReference type="NCBI Taxonomy" id="196109"/>
    <lineage>
        <taxon>Eukaryota</taxon>
        <taxon>Fungi</taxon>
        <taxon>Dikarya</taxon>
        <taxon>Ascomycota</taxon>
        <taxon>Pezizomycotina</taxon>
        <taxon>Sordariomycetes</taxon>
        <taxon>Xylariomycetidae</taxon>
        <taxon>Xylariales</taxon>
        <taxon>Microdochiaceae</taxon>
        <taxon>Microdochium</taxon>
    </lineage>
</organism>
<dbReference type="CDD" id="cd00067">
    <property type="entry name" value="GAL4"/>
    <property type="match status" value="1"/>
</dbReference>
<dbReference type="AlphaFoldDB" id="A0A136IJV9"/>
<evidence type="ECO:0000313" key="5">
    <source>
        <dbReference type="Proteomes" id="UP000070501"/>
    </source>
</evidence>
<dbReference type="InterPro" id="IPR001138">
    <property type="entry name" value="Zn2Cys6_DnaBD"/>
</dbReference>
<dbReference type="EMBL" id="KQ964288">
    <property type="protein sequence ID" value="KXJ85262.1"/>
    <property type="molecule type" value="Genomic_DNA"/>
</dbReference>
<name>A0A136IJV9_9PEZI</name>
<dbReference type="Proteomes" id="UP000070501">
    <property type="component" value="Unassembled WGS sequence"/>
</dbReference>
<dbReference type="PANTHER" id="PTHR47256">
    <property type="entry name" value="ZN(II)2CYS6 TRANSCRIPTION FACTOR (EUROFUNG)-RELATED"/>
    <property type="match status" value="1"/>
</dbReference>
<feature type="region of interest" description="Disordered" evidence="2">
    <location>
        <begin position="1"/>
        <end position="37"/>
    </location>
</feature>
<accession>A0A136IJV9</accession>
<dbReference type="Pfam" id="PF00172">
    <property type="entry name" value="Zn_clus"/>
    <property type="match status" value="1"/>
</dbReference>
<dbReference type="SUPFAM" id="SSF57701">
    <property type="entry name" value="Zn2/Cys6 DNA-binding domain"/>
    <property type="match status" value="1"/>
</dbReference>
<evidence type="ECO:0000259" key="3">
    <source>
        <dbReference type="PROSITE" id="PS50048"/>
    </source>
</evidence>
<keyword evidence="1" id="KW-0539">Nucleus</keyword>
<feature type="region of interest" description="Disordered" evidence="2">
    <location>
        <begin position="439"/>
        <end position="468"/>
    </location>
</feature>
<dbReference type="InParanoid" id="A0A136IJV9"/>
<evidence type="ECO:0000256" key="1">
    <source>
        <dbReference type="ARBA" id="ARBA00023242"/>
    </source>
</evidence>
<evidence type="ECO:0000313" key="4">
    <source>
        <dbReference type="EMBL" id="KXJ85262.1"/>
    </source>
</evidence>
<evidence type="ECO:0000256" key="2">
    <source>
        <dbReference type="SAM" id="MobiDB-lite"/>
    </source>
</evidence>
<feature type="region of interest" description="Disordered" evidence="2">
    <location>
        <begin position="51"/>
        <end position="70"/>
    </location>
</feature>
<sequence length="481" mass="53787">MAFASSSASHSQPSNAALHTPRRQRLPPRPRSMPHMAGRALAGAGQRLRPLMPASASHPTTLASETTETEPKEMLVGSACQACHRQKTKCSGQRPTCRRCFRRGTQCHYSTPPGETTSQALKRRFNNLRDQAAANADVLDLLTRLPEAEAQAVFKRIRSGHDVGAIVNHVRDGDVLLQMALEPESRFRYSFPYGSEMPSDIVANNPYLDSFIYEAPSLYASSSTGKALATSLQGPWTVVCSDDTLMRDVLSVWLRCEHHFTAVFQKDYFLEDLAAGRQDCCSSLLVNVVLAYACLCYPQFANRAEYWNPETLYYRFLAEAKRLWELEATKPHLTPIHAGIIFNVLIQAVVLARKLGLFHGPSPPGNLRTRNSSAYTAWALYNWETLFQIHPRVWPAPFAHGILVDPMPRPLSPRYIVLPGHLQLHMFYHHLLLAGPSYQGEQSQNQARDKGRFSTTATPEARPTVDPKALSRTLYTVDTYA</sequence>
<dbReference type="CDD" id="cd12148">
    <property type="entry name" value="fungal_TF_MHR"/>
    <property type="match status" value="1"/>
</dbReference>
<dbReference type="PROSITE" id="PS50048">
    <property type="entry name" value="ZN2_CY6_FUNGAL_2"/>
    <property type="match status" value="1"/>
</dbReference>
<dbReference type="GO" id="GO:0000981">
    <property type="term" value="F:DNA-binding transcription factor activity, RNA polymerase II-specific"/>
    <property type="evidence" value="ECO:0007669"/>
    <property type="project" value="InterPro"/>
</dbReference>
<dbReference type="PANTHER" id="PTHR47256:SF1">
    <property type="entry name" value="ZN(II)2CYS6 TRANSCRIPTION FACTOR (EUROFUNG)"/>
    <property type="match status" value="1"/>
</dbReference>
<proteinExistence type="predicted"/>
<dbReference type="PROSITE" id="PS00463">
    <property type="entry name" value="ZN2_CY6_FUNGAL_1"/>
    <property type="match status" value="1"/>
</dbReference>
<dbReference type="GO" id="GO:0008270">
    <property type="term" value="F:zinc ion binding"/>
    <property type="evidence" value="ECO:0007669"/>
    <property type="project" value="InterPro"/>
</dbReference>
<feature type="domain" description="Zn(2)-C6 fungal-type" evidence="3">
    <location>
        <begin position="79"/>
        <end position="109"/>
    </location>
</feature>
<feature type="compositionally biased region" description="Polar residues" evidence="2">
    <location>
        <begin position="57"/>
        <end position="66"/>
    </location>
</feature>